<dbReference type="InterPro" id="IPR011545">
    <property type="entry name" value="DEAD/DEAH_box_helicase_dom"/>
</dbReference>
<name>A0A923RK11_9BACI</name>
<dbReference type="PROSITE" id="PS51194">
    <property type="entry name" value="HELICASE_CTER"/>
    <property type="match status" value="1"/>
</dbReference>
<dbReference type="SUPFAM" id="SSF52540">
    <property type="entry name" value="P-loop containing nucleoside triphosphate hydrolases"/>
    <property type="match status" value="1"/>
</dbReference>
<feature type="domain" description="Helicase ATP-binding" evidence="5">
    <location>
        <begin position="129"/>
        <end position="266"/>
    </location>
</feature>
<protein>
    <submittedName>
        <fullName evidence="7">DEAD/DEAH box helicase</fullName>
    </submittedName>
</protein>
<reference evidence="7" key="1">
    <citation type="submission" date="2020-08" db="EMBL/GenBank/DDBJ databases">
        <title>Genome public.</title>
        <authorList>
            <person name="Liu C."/>
            <person name="Sun Q."/>
        </authorList>
    </citation>
    <scope>NUCLEOTIDE SEQUENCE</scope>
    <source>
        <strain evidence="7">BX22</strain>
    </source>
</reference>
<evidence type="ECO:0000313" key="8">
    <source>
        <dbReference type="Proteomes" id="UP000637359"/>
    </source>
</evidence>
<evidence type="ECO:0000256" key="3">
    <source>
        <dbReference type="ARBA" id="ARBA00022806"/>
    </source>
</evidence>
<keyword evidence="1" id="KW-0547">Nucleotide-binding</keyword>
<dbReference type="GO" id="GO:0003676">
    <property type="term" value="F:nucleic acid binding"/>
    <property type="evidence" value="ECO:0007669"/>
    <property type="project" value="InterPro"/>
</dbReference>
<evidence type="ECO:0000256" key="4">
    <source>
        <dbReference type="ARBA" id="ARBA00022840"/>
    </source>
</evidence>
<evidence type="ECO:0000259" key="5">
    <source>
        <dbReference type="PROSITE" id="PS51192"/>
    </source>
</evidence>
<dbReference type="InterPro" id="IPR001650">
    <property type="entry name" value="Helicase_C-like"/>
</dbReference>
<evidence type="ECO:0000259" key="6">
    <source>
        <dbReference type="PROSITE" id="PS51194"/>
    </source>
</evidence>
<dbReference type="Proteomes" id="UP000637359">
    <property type="component" value="Unassembled WGS sequence"/>
</dbReference>
<dbReference type="InterPro" id="IPR014001">
    <property type="entry name" value="Helicase_ATP-bd"/>
</dbReference>
<gene>
    <name evidence="7" type="ORF">H8S33_16865</name>
</gene>
<dbReference type="SMART" id="SM00487">
    <property type="entry name" value="DEXDc"/>
    <property type="match status" value="1"/>
</dbReference>
<evidence type="ECO:0000313" key="7">
    <source>
        <dbReference type="EMBL" id="MBC5638451.1"/>
    </source>
</evidence>
<evidence type="ECO:0000256" key="2">
    <source>
        <dbReference type="ARBA" id="ARBA00022801"/>
    </source>
</evidence>
<keyword evidence="8" id="KW-1185">Reference proteome</keyword>
<evidence type="ECO:0000256" key="1">
    <source>
        <dbReference type="ARBA" id="ARBA00022741"/>
    </source>
</evidence>
<dbReference type="InterPro" id="IPR027417">
    <property type="entry name" value="P-loop_NTPase"/>
</dbReference>
<dbReference type="PANTHER" id="PTHR47961">
    <property type="entry name" value="DNA POLYMERASE THETA, PUTATIVE (AFU_ORTHOLOGUE AFUA_1G05260)-RELATED"/>
    <property type="match status" value="1"/>
</dbReference>
<proteinExistence type="predicted"/>
<dbReference type="GO" id="GO:0005524">
    <property type="term" value="F:ATP binding"/>
    <property type="evidence" value="ECO:0007669"/>
    <property type="project" value="UniProtKB-KW"/>
</dbReference>
<dbReference type="SMART" id="SM00490">
    <property type="entry name" value="HELICc"/>
    <property type="match status" value="1"/>
</dbReference>
<dbReference type="Gene3D" id="3.40.50.300">
    <property type="entry name" value="P-loop containing nucleotide triphosphate hydrolases"/>
    <property type="match status" value="2"/>
</dbReference>
<dbReference type="InterPro" id="IPR050474">
    <property type="entry name" value="Hel308_SKI2-like"/>
</dbReference>
<dbReference type="Pfam" id="PF00271">
    <property type="entry name" value="Helicase_C"/>
    <property type="match status" value="1"/>
</dbReference>
<feature type="domain" description="Helicase C-terminal" evidence="6">
    <location>
        <begin position="324"/>
        <end position="521"/>
    </location>
</feature>
<dbReference type="Pfam" id="PF00270">
    <property type="entry name" value="DEAD"/>
    <property type="match status" value="1"/>
</dbReference>
<keyword evidence="4" id="KW-0067">ATP-binding</keyword>
<dbReference type="PROSITE" id="PS51192">
    <property type="entry name" value="HELICASE_ATP_BIND_1"/>
    <property type="match status" value="1"/>
</dbReference>
<organism evidence="7 8">
    <name type="scientific">Ornithinibacillus hominis</name>
    <dbReference type="NCBI Taxonomy" id="2763055"/>
    <lineage>
        <taxon>Bacteria</taxon>
        <taxon>Bacillati</taxon>
        <taxon>Bacillota</taxon>
        <taxon>Bacilli</taxon>
        <taxon>Bacillales</taxon>
        <taxon>Bacillaceae</taxon>
        <taxon>Ornithinibacillus</taxon>
    </lineage>
</organism>
<keyword evidence="3 7" id="KW-0347">Helicase</keyword>
<dbReference type="GO" id="GO:0016787">
    <property type="term" value="F:hydrolase activity"/>
    <property type="evidence" value="ECO:0007669"/>
    <property type="project" value="UniProtKB-KW"/>
</dbReference>
<dbReference type="GO" id="GO:0004386">
    <property type="term" value="F:helicase activity"/>
    <property type="evidence" value="ECO:0007669"/>
    <property type="project" value="UniProtKB-KW"/>
</dbReference>
<dbReference type="PANTHER" id="PTHR47961:SF6">
    <property type="entry name" value="DNA-DIRECTED DNA POLYMERASE"/>
    <property type="match status" value="1"/>
</dbReference>
<comment type="caution">
    <text evidence="7">The sequence shown here is derived from an EMBL/GenBank/DDBJ whole genome shotgun (WGS) entry which is preliminary data.</text>
</comment>
<dbReference type="RefSeq" id="WP_186871158.1">
    <property type="nucleotide sequence ID" value="NZ_JACOOL010000016.1"/>
</dbReference>
<dbReference type="EMBL" id="JACOOL010000016">
    <property type="protein sequence ID" value="MBC5638451.1"/>
    <property type="molecule type" value="Genomic_DNA"/>
</dbReference>
<dbReference type="AlphaFoldDB" id="A0A923RK11"/>
<accession>A0A923RK11</accession>
<sequence>MNFINGERLEASKELLNKLKESDSLSNNEYKYLLETAYYLLSSDKDEVYNLGLSIICHVAEAKPQDAFIHQLLFDCIIESRVFLYHEMYKKIDSEYKENIEHSLMDDFSESFYTLNTGTILTRDQMRLFEDFQKYRRLVVSAPTSFGKSRIVSEIIIHNSYNNIAIVLPTIALLNETYLNFRKNPLIRDKYRLINTLTQEFEENRNIFILTPEKMDLLLDQHPNLKIDFFTMDEIYKIQDDEERKHVFTHCLYRLSKMANDFYLIGPYFQKFSSKFLERTNAKFNRYSAEIVQKDTIDISKMENRSEYVISKNKFKKLKDNDRNLINITNKIDGQTLVYLGRKDTVETRARKLAEKRDIKNKKNDLIDYIKSTIDEDWSLVHCLSKGIAFHHSAIPKYIQTEIVDSFNNGNIDILVCTSTLTEGVNTSAKNIVIYDNSKGTNMLSGFDVKNIKGRAGRFLSHFIGRVIALQPISKEEEKGTIEFSYYDNENLTAEEIIQVDKTDLSKGNLDKRNETEKNLERWKIPLELIKKNKFIPIHLQYSLIQFLRNNTKYLDSLLFSSHYPKKEQLNTIMDLCYIHLFNEADKKNKSFLIGNLKRLTNYYVYSNPSIKELIKTQNGEKTDTRVRLAFSLISRYFEFALPKYFSAFEVLFNYVYFENHNIKDAISLKALITKLEFGSTEKHEIALKEAGVPVGIINKISSRLEDCDNLDKIKMKLALNPNLTGNLSDYEKAILSKYV</sequence>
<keyword evidence="2" id="KW-0378">Hydrolase</keyword>